<dbReference type="Gene3D" id="1.25.40.10">
    <property type="entry name" value="Tetratricopeptide repeat domain"/>
    <property type="match status" value="1"/>
</dbReference>
<proteinExistence type="predicted"/>
<evidence type="ECO:0000256" key="2">
    <source>
        <dbReference type="ARBA" id="ARBA00022737"/>
    </source>
</evidence>
<dbReference type="InterPro" id="IPR015943">
    <property type="entry name" value="WD40/YVTN_repeat-like_dom_sf"/>
</dbReference>
<dbReference type="InterPro" id="IPR001680">
    <property type="entry name" value="WD40_rpt"/>
</dbReference>
<keyword evidence="1" id="KW-0853">WD repeat</keyword>
<dbReference type="GO" id="GO:0005737">
    <property type="term" value="C:cytoplasm"/>
    <property type="evidence" value="ECO:0007669"/>
    <property type="project" value="TreeGrafter"/>
</dbReference>
<keyword evidence="5" id="KW-1185">Reference proteome</keyword>
<dbReference type="InterPro" id="IPR036322">
    <property type="entry name" value="WD40_repeat_dom_sf"/>
</dbReference>
<dbReference type="SMART" id="SM00320">
    <property type="entry name" value="WD40"/>
    <property type="match status" value="4"/>
</dbReference>
<evidence type="ECO:0000256" key="3">
    <source>
        <dbReference type="PROSITE-ProRule" id="PRU00339"/>
    </source>
</evidence>
<dbReference type="SUPFAM" id="SSF48452">
    <property type="entry name" value="TPR-like"/>
    <property type="match status" value="1"/>
</dbReference>
<name>A0A915IQG4_ROMCU</name>
<dbReference type="PANTHER" id="PTHR15574:SF40">
    <property type="entry name" value="WD AND TETRATRICOPEPTIDE REPEATS PROTEIN 1"/>
    <property type="match status" value="1"/>
</dbReference>
<dbReference type="AlphaFoldDB" id="A0A915IQG4"/>
<dbReference type="Pfam" id="PF13414">
    <property type="entry name" value="TPR_11"/>
    <property type="match status" value="1"/>
</dbReference>
<feature type="repeat" description="TPR" evidence="3">
    <location>
        <begin position="284"/>
        <end position="317"/>
    </location>
</feature>
<keyword evidence="3" id="KW-0802">TPR repeat</keyword>
<dbReference type="InterPro" id="IPR019734">
    <property type="entry name" value="TPR_rpt"/>
</dbReference>
<dbReference type="SMART" id="SM00028">
    <property type="entry name" value="TPR"/>
    <property type="match status" value="2"/>
</dbReference>
<protein>
    <submittedName>
        <fullName evidence="6">WD and tetratricopeptide repeats protein 1</fullName>
    </submittedName>
</protein>
<evidence type="ECO:0000256" key="1">
    <source>
        <dbReference type="ARBA" id="ARBA00022574"/>
    </source>
</evidence>
<dbReference type="SUPFAM" id="SSF50978">
    <property type="entry name" value="WD40 repeat-like"/>
    <property type="match status" value="1"/>
</dbReference>
<feature type="compositionally biased region" description="Polar residues" evidence="4">
    <location>
        <begin position="452"/>
        <end position="462"/>
    </location>
</feature>
<evidence type="ECO:0000313" key="5">
    <source>
        <dbReference type="Proteomes" id="UP000887565"/>
    </source>
</evidence>
<sequence>FSFIFRKFAPETDDRILVTGAGDCKVRVHDVECTRRGNASGDSAIQVYGCHFARVKRVAAHRQEPHVILSAGEDGLVMQYDLREPADCRSFCNHALINLNAHLGPDCEIKCLALNPLRPEMMAIGANDHFVRVYDRRMIAPKPVKLSYDGSRRVLWDRSAILSLNIENIDYNFPPNSVQYFIAGHLPVKCADRRNRFRRLTTTYLTFDPSGKSLLVNLGGEQIYLFDLYDEKKTSLLEDFRRFFVDEKSPEILKGIKFAPADHSRNIFLINRSPNNTPNLPFRVQLLKQKANSEFDRENFDSALALYSRALEQSPKTAILYSNRAAAYMRRDWDGDTYAALRDCYTTLHLEPENLKALFRLCKCLYELNQYHSAQCCLEIFMQKYPEQAQSHSCIKLWNEVSSSIKNDKNSDSPTNKRQRTFENNSGATSHQQQNQDLSTDSANGERDELYSNLTPTSNNFLSDQEKSLQSRAYDYCKRYCGHCNTTTDIKEANFFGCNGEYVMGGSDDGKFFIWDSRTCEIVKAMVGDDKIVNCLQPHPTQCLLATSGIEHTVKNQLYPFTPSIP</sequence>
<dbReference type="InterPro" id="IPR011990">
    <property type="entry name" value="TPR-like_helical_dom_sf"/>
</dbReference>
<keyword evidence="2" id="KW-0677">Repeat</keyword>
<dbReference type="GO" id="GO:0045717">
    <property type="term" value="P:negative regulation of fatty acid biosynthetic process"/>
    <property type="evidence" value="ECO:0007669"/>
    <property type="project" value="TreeGrafter"/>
</dbReference>
<dbReference type="GO" id="GO:0080008">
    <property type="term" value="C:Cul4-RING E3 ubiquitin ligase complex"/>
    <property type="evidence" value="ECO:0007669"/>
    <property type="project" value="TreeGrafter"/>
</dbReference>
<feature type="region of interest" description="Disordered" evidence="4">
    <location>
        <begin position="405"/>
        <end position="462"/>
    </location>
</feature>
<dbReference type="PROSITE" id="PS50005">
    <property type="entry name" value="TPR"/>
    <property type="match status" value="1"/>
</dbReference>
<dbReference type="WBParaSite" id="nRc.2.0.1.t15659-RA">
    <property type="protein sequence ID" value="nRc.2.0.1.t15659-RA"/>
    <property type="gene ID" value="nRc.2.0.1.g15659"/>
</dbReference>
<dbReference type="OMA" id="IVQPHPN"/>
<organism evidence="5 6">
    <name type="scientific">Romanomermis culicivorax</name>
    <name type="common">Nematode worm</name>
    <dbReference type="NCBI Taxonomy" id="13658"/>
    <lineage>
        <taxon>Eukaryota</taxon>
        <taxon>Metazoa</taxon>
        <taxon>Ecdysozoa</taxon>
        <taxon>Nematoda</taxon>
        <taxon>Enoplea</taxon>
        <taxon>Dorylaimia</taxon>
        <taxon>Mermithida</taxon>
        <taxon>Mermithoidea</taxon>
        <taxon>Mermithidae</taxon>
        <taxon>Romanomermis</taxon>
    </lineage>
</organism>
<evidence type="ECO:0000313" key="6">
    <source>
        <dbReference type="WBParaSite" id="nRc.2.0.1.t15659-RA"/>
    </source>
</evidence>
<dbReference type="Proteomes" id="UP000887565">
    <property type="component" value="Unplaced"/>
</dbReference>
<reference evidence="6" key="1">
    <citation type="submission" date="2022-11" db="UniProtKB">
        <authorList>
            <consortium name="WormBaseParasite"/>
        </authorList>
    </citation>
    <scope>IDENTIFICATION</scope>
</reference>
<dbReference type="PANTHER" id="PTHR15574">
    <property type="entry name" value="WD REPEAT DOMAIN-CONTAINING FAMILY"/>
    <property type="match status" value="1"/>
</dbReference>
<feature type="compositionally biased region" description="Polar residues" evidence="4">
    <location>
        <begin position="422"/>
        <end position="443"/>
    </location>
</feature>
<accession>A0A915IQG4</accession>
<dbReference type="InterPro" id="IPR045151">
    <property type="entry name" value="DCAF8"/>
</dbReference>
<dbReference type="Pfam" id="PF00400">
    <property type="entry name" value="WD40"/>
    <property type="match status" value="1"/>
</dbReference>
<evidence type="ECO:0000256" key="4">
    <source>
        <dbReference type="SAM" id="MobiDB-lite"/>
    </source>
</evidence>
<dbReference type="Gene3D" id="2.130.10.10">
    <property type="entry name" value="YVTN repeat-like/Quinoprotein amine dehydrogenase"/>
    <property type="match status" value="2"/>
</dbReference>